<reference evidence="6 7" key="1">
    <citation type="submission" date="2019-03" db="EMBL/GenBank/DDBJ databases">
        <authorList>
            <person name="Sebastian G."/>
            <person name="Baumann P."/>
            <person name="Ruckert C."/>
            <person name="Kalinowski J."/>
            <person name="Nebel B."/>
            <person name="Takors R."/>
            <person name="Blombach B."/>
        </authorList>
    </citation>
    <scope>NUCLEOTIDE SEQUENCE [LARGE SCALE GENOMIC DNA]</scope>
    <source>
        <strain evidence="6 7">DSM 1084</strain>
    </source>
</reference>
<dbReference type="InterPro" id="IPR015168">
    <property type="entry name" value="SsuA/THI5"/>
</dbReference>
<evidence type="ECO:0000313" key="6">
    <source>
        <dbReference type="EMBL" id="QBM26110.1"/>
    </source>
</evidence>
<name>A0A4P6WRZ6_HYDPS</name>
<dbReference type="RefSeq" id="WP_207959271.1">
    <property type="nucleotide sequence ID" value="NZ_CP037867.1"/>
</dbReference>
<dbReference type="EMBL" id="CP037867">
    <property type="protein sequence ID" value="QBM26110.1"/>
    <property type="molecule type" value="Genomic_DNA"/>
</dbReference>
<evidence type="ECO:0000256" key="2">
    <source>
        <dbReference type="ARBA" id="ARBA00010742"/>
    </source>
</evidence>
<evidence type="ECO:0000256" key="3">
    <source>
        <dbReference type="ARBA" id="ARBA00022729"/>
    </source>
</evidence>
<dbReference type="Gene3D" id="3.40.190.10">
    <property type="entry name" value="Periplasmic binding protein-like II"/>
    <property type="match status" value="2"/>
</dbReference>
<organism evidence="6 7">
    <name type="scientific">Hydrogenophaga pseudoflava</name>
    <name type="common">Pseudomonas carboxydoflava</name>
    <dbReference type="NCBI Taxonomy" id="47421"/>
    <lineage>
        <taxon>Bacteria</taxon>
        <taxon>Pseudomonadati</taxon>
        <taxon>Pseudomonadota</taxon>
        <taxon>Betaproteobacteria</taxon>
        <taxon>Burkholderiales</taxon>
        <taxon>Comamonadaceae</taxon>
        <taxon>Hydrogenophaga</taxon>
    </lineage>
</organism>
<feature type="chain" id="PRO_5020727673" evidence="4">
    <location>
        <begin position="42"/>
        <end position="346"/>
    </location>
</feature>
<keyword evidence="7" id="KW-1185">Reference proteome</keyword>
<dbReference type="PANTHER" id="PTHR30024">
    <property type="entry name" value="ALIPHATIC SULFONATES-BINDING PROTEIN-RELATED"/>
    <property type="match status" value="1"/>
</dbReference>
<dbReference type="SUPFAM" id="SSF53850">
    <property type="entry name" value="Periplasmic binding protein-like II"/>
    <property type="match status" value="1"/>
</dbReference>
<evidence type="ECO:0000259" key="5">
    <source>
        <dbReference type="Pfam" id="PF09084"/>
    </source>
</evidence>
<dbReference type="AlphaFoldDB" id="A0A4P6WRZ6"/>
<dbReference type="CDD" id="cd13563">
    <property type="entry name" value="PBP2_SsuA_like_6"/>
    <property type="match status" value="1"/>
</dbReference>
<dbReference type="PANTHER" id="PTHR30024:SF47">
    <property type="entry name" value="TAURINE-BINDING PERIPLASMIC PROTEIN"/>
    <property type="match status" value="1"/>
</dbReference>
<protein>
    <submittedName>
        <fullName evidence="6">Thiamine biosynthesis protein</fullName>
    </submittedName>
</protein>
<evidence type="ECO:0000313" key="7">
    <source>
        <dbReference type="Proteomes" id="UP000293912"/>
    </source>
</evidence>
<dbReference type="KEGG" id="hpse:HPF_00375"/>
<comment type="similarity">
    <text evidence="2">Belongs to the bacterial solute-binding protein SsuA/TauA family.</text>
</comment>
<feature type="signal peptide" evidence="4">
    <location>
        <begin position="1"/>
        <end position="41"/>
    </location>
</feature>
<sequence length="346" mass="36010" precursor="true">MKLAGLFSSPAASTPSSSLLGRLFKPALGVALSLATAAAMAAPTNMKIATVVWIGYGPFYLAESLDLFKKYNLKVSLQVFTDPALIPPAIASGAVDGGMLTYDQVVGQVAAGKAMKVVMPIDYSNGGDAIVADASIQSVKDFKGKKVGYNPLSPSDFLLSYALKINGLGEKDISPVSVTPEAVPAAMASGQLPIGVTYEPSLSQVLGQGGGKKFKVVFSSKDAPGLIADVLVFDEKVIKAKPAEITGLIKAYLDGMAYMKAKPDEAAKIIGKFMGVSAKEAKEQMSGVYNIPLAEMPKAFLPAKETTSYYASGEVIGQLLKAKGQISAIPATEATFDASLVKALVK</sequence>
<gene>
    <name evidence="6" type="ORF">HPF_00375</name>
</gene>
<dbReference type="GO" id="GO:0042597">
    <property type="term" value="C:periplasmic space"/>
    <property type="evidence" value="ECO:0007669"/>
    <property type="project" value="UniProtKB-SubCell"/>
</dbReference>
<evidence type="ECO:0000256" key="4">
    <source>
        <dbReference type="SAM" id="SignalP"/>
    </source>
</evidence>
<comment type="subcellular location">
    <subcellularLocation>
        <location evidence="1">Periplasm</location>
    </subcellularLocation>
</comment>
<evidence type="ECO:0000256" key="1">
    <source>
        <dbReference type="ARBA" id="ARBA00004418"/>
    </source>
</evidence>
<keyword evidence="3 4" id="KW-0732">Signal</keyword>
<dbReference type="Pfam" id="PF09084">
    <property type="entry name" value="NMT1"/>
    <property type="match status" value="1"/>
</dbReference>
<proteinExistence type="inferred from homology"/>
<accession>A0A4P6WRZ6</accession>
<dbReference type="Proteomes" id="UP000293912">
    <property type="component" value="Chromosome"/>
</dbReference>
<feature type="domain" description="SsuA/THI5-like" evidence="5">
    <location>
        <begin position="57"/>
        <end position="266"/>
    </location>
</feature>